<accession>A0A017T179</accession>
<feature type="transmembrane region" description="Helical" evidence="1">
    <location>
        <begin position="30"/>
        <end position="51"/>
    </location>
</feature>
<dbReference type="InterPro" id="IPR007436">
    <property type="entry name" value="DUF485"/>
</dbReference>
<feature type="transmembrane region" description="Helical" evidence="1">
    <location>
        <begin position="63"/>
        <end position="88"/>
    </location>
</feature>
<dbReference type="STRING" id="1192034.CAP_6401"/>
<evidence type="ECO:0000313" key="3">
    <source>
        <dbReference type="Proteomes" id="UP000019678"/>
    </source>
</evidence>
<gene>
    <name evidence="2" type="ORF">CAP_6401</name>
</gene>
<keyword evidence="1" id="KW-0812">Transmembrane</keyword>
<dbReference type="InterPro" id="IPR052959">
    <property type="entry name" value="Inner_membrane_assoc"/>
</dbReference>
<dbReference type="PANTHER" id="PTHR38598:SF1">
    <property type="entry name" value="INNER MEMBRANE PROTEIN YJCH"/>
    <property type="match status" value="1"/>
</dbReference>
<evidence type="ECO:0000256" key="1">
    <source>
        <dbReference type="SAM" id="Phobius"/>
    </source>
</evidence>
<dbReference type="RefSeq" id="WP_044246905.1">
    <property type="nucleotide sequence ID" value="NZ_ASRX01000053.1"/>
</dbReference>
<dbReference type="AlphaFoldDB" id="A0A017T179"/>
<dbReference type="OrthoDB" id="9799991at2"/>
<keyword evidence="1" id="KW-0472">Membrane</keyword>
<name>A0A017T179_9BACT</name>
<dbReference type="Pfam" id="PF04341">
    <property type="entry name" value="DUF485"/>
    <property type="match status" value="1"/>
</dbReference>
<sequence length="107" mass="11590">MSDLEEPTPAHGRDDQKGALEALASRRGRIAFVLTVAIMFVYFGFVLLVAFDKPLLGRVVQPGLSIGIALGAAVILAAWVLTGIYVVWANRVYDPALKAIRAARREP</sequence>
<organism evidence="2 3">
    <name type="scientific">Chondromyces apiculatus DSM 436</name>
    <dbReference type="NCBI Taxonomy" id="1192034"/>
    <lineage>
        <taxon>Bacteria</taxon>
        <taxon>Pseudomonadati</taxon>
        <taxon>Myxococcota</taxon>
        <taxon>Polyangia</taxon>
        <taxon>Polyangiales</taxon>
        <taxon>Polyangiaceae</taxon>
        <taxon>Chondromyces</taxon>
    </lineage>
</organism>
<protein>
    <recommendedName>
        <fullName evidence="4">DUF485 domain-containing protein</fullName>
    </recommendedName>
</protein>
<dbReference type="eggNOG" id="COG3162">
    <property type="taxonomic scope" value="Bacteria"/>
</dbReference>
<evidence type="ECO:0000313" key="2">
    <source>
        <dbReference type="EMBL" id="EYF02978.1"/>
    </source>
</evidence>
<dbReference type="EMBL" id="ASRX01000053">
    <property type="protein sequence ID" value="EYF02978.1"/>
    <property type="molecule type" value="Genomic_DNA"/>
</dbReference>
<comment type="caution">
    <text evidence="2">The sequence shown here is derived from an EMBL/GenBank/DDBJ whole genome shotgun (WGS) entry which is preliminary data.</text>
</comment>
<evidence type="ECO:0008006" key="4">
    <source>
        <dbReference type="Google" id="ProtNLM"/>
    </source>
</evidence>
<dbReference type="Proteomes" id="UP000019678">
    <property type="component" value="Unassembled WGS sequence"/>
</dbReference>
<dbReference type="PANTHER" id="PTHR38598">
    <property type="entry name" value="INNER MEMBRANE PROTEIN YJCH"/>
    <property type="match status" value="1"/>
</dbReference>
<keyword evidence="3" id="KW-1185">Reference proteome</keyword>
<proteinExistence type="predicted"/>
<reference evidence="2 3" key="1">
    <citation type="submission" date="2013-05" db="EMBL/GenBank/DDBJ databases">
        <title>Genome assembly of Chondromyces apiculatus DSM 436.</title>
        <authorList>
            <person name="Sharma G."/>
            <person name="Khatri I."/>
            <person name="Kaur C."/>
            <person name="Mayilraj S."/>
            <person name="Subramanian S."/>
        </authorList>
    </citation>
    <scope>NUCLEOTIDE SEQUENCE [LARGE SCALE GENOMIC DNA]</scope>
    <source>
        <strain evidence="2 3">DSM 436</strain>
    </source>
</reference>
<dbReference type="GO" id="GO:0005886">
    <property type="term" value="C:plasma membrane"/>
    <property type="evidence" value="ECO:0007669"/>
    <property type="project" value="TreeGrafter"/>
</dbReference>
<keyword evidence="1" id="KW-1133">Transmembrane helix</keyword>